<accession>A0AAW9RIK9</accession>
<dbReference type="EMBL" id="JAZHOG010000004">
    <property type="protein sequence ID" value="MEJ8567341.1"/>
    <property type="molecule type" value="Genomic_DNA"/>
</dbReference>
<dbReference type="Proteomes" id="UP001359886">
    <property type="component" value="Unassembled WGS sequence"/>
</dbReference>
<name>A0AAW9RIK9_9GAMM</name>
<evidence type="ECO:0000313" key="1">
    <source>
        <dbReference type="EMBL" id="MEJ8567341.1"/>
    </source>
</evidence>
<comment type="caution">
    <text evidence="1">The sequence shown here is derived from an EMBL/GenBank/DDBJ whole genome shotgun (WGS) entry which is preliminary data.</text>
</comment>
<evidence type="ECO:0000313" key="2">
    <source>
        <dbReference type="Proteomes" id="UP001359886"/>
    </source>
</evidence>
<protein>
    <submittedName>
        <fullName evidence="1">Formate dehydrogenase subunit delta</fullName>
    </submittedName>
</protein>
<organism evidence="1 2">
    <name type="scientific">Elongatibacter sediminis</name>
    <dbReference type="NCBI Taxonomy" id="3119006"/>
    <lineage>
        <taxon>Bacteria</taxon>
        <taxon>Pseudomonadati</taxon>
        <taxon>Pseudomonadota</taxon>
        <taxon>Gammaproteobacteria</taxon>
        <taxon>Chromatiales</taxon>
        <taxon>Wenzhouxiangellaceae</taxon>
        <taxon>Elongatibacter</taxon>
    </lineage>
</organism>
<proteinExistence type="predicted"/>
<gene>
    <name evidence="1" type="ORF">V3330_06850</name>
</gene>
<dbReference type="Pfam" id="PF11390">
    <property type="entry name" value="FdsD"/>
    <property type="match status" value="1"/>
</dbReference>
<sequence length="68" mass="7952">MDESEHLISMANQIAANFRFHDDCVERIADHIRRFWAPSMRQMLLERVDSQAPKLDAAVVEAVRELRD</sequence>
<dbReference type="RefSeq" id="WP_354694667.1">
    <property type="nucleotide sequence ID" value="NZ_JAZHOG010000004.1"/>
</dbReference>
<dbReference type="AlphaFoldDB" id="A0AAW9RIK9"/>
<keyword evidence="2" id="KW-1185">Reference proteome</keyword>
<dbReference type="InterPro" id="IPR021074">
    <property type="entry name" value="Formate_DH_dsu"/>
</dbReference>
<reference evidence="1 2" key="1">
    <citation type="submission" date="2024-02" db="EMBL/GenBank/DDBJ databases">
        <title>A novel Wenzhouxiangellaceae bacterium, isolated from coastal sediments.</title>
        <authorList>
            <person name="Du Z.-J."/>
            <person name="Ye Y.-Q."/>
            <person name="Zhang X.-Y."/>
        </authorList>
    </citation>
    <scope>NUCLEOTIDE SEQUENCE [LARGE SCALE GENOMIC DNA]</scope>
    <source>
        <strain evidence="1 2">CH-27</strain>
    </source>
</reference>